<keyword evidence="10" id="KW-0809">Transit peptide</keyword>
<evidence type="ECO:0000256" key="1">
    <source>
        <dbReference type="ARBA" id="ARBA00004229"/>
    </source>
</evidence>
<dbReference type="InterPro" id="IPR011709">
    <property type="entry name" value="DEAD-box_helicase_OB_fold"/>
</dbReference>
<feature type="compositionally biased region" description="Acidic residues" evidence="12">
    <location>
        <begin position="297"/>
        <end position="312"/>
    </location>
</feature>
<gene>
    <name evidence="15" type="ORF">KCV03_g1203</name>
</gene>
<feature type="region of interest" description="Disordered" evidence="12">
    <location>
        <begin position="251"/>
        <end position="312"/>
    </location>
</feature>
<evidence type="ECO:0000256" key="10">
    <source>
        <dbReference type="ARBA" id="ARBA00022946"/>
    </source>
</evidence>
<comment type="subcellular location">
    <subcellularLocation>
        <location evidence="1">Plastid</location>
        <location evidence="1">Chloroplast</location>
    </subcellularLocation>
</comment>
<dbReference type="FunFam" id="3.40.50.300:FF:000819">
    <property type="entry name" value="ATP dependent RNA helicase, putative"/>
    <property type="match status" value="1"/>
</dbReference>
<dbReference type="FunFam" id="3.40.50.300:FF:000500">
    <property type="entry name" value="ATP-dependent RNA helicase DHX29"/>
    <property type="match status" value="1"/>
</dbReference>
<protein>
    <recommendedName>
        <fullName evidence="2">RNA helicase</fullName>
        <ecNumber evidence="2">3.6.4.13</ecNumber>
    </recommendedName>
</protein>
<keyword evidence="4" id="KW-0934">Plastid</keyword>
<feature type="compositionally biased region" description="Basic residues" evidence="12">
    <location>
        <begin position="1"/>
        <end position="10"/>
    </location>
</feature>
<dbReference type="Pfam" id="PF04408">
    <property type="entry name" value="WHD_HA2"/>
    <property type="match status" value="1"/>
</dbReference>
<evidence type="ECO:0000256" key="6">
    <source>
        <dbReference type="ARBA" id="ARBA00022801"/>
    </source>
</evidence>
<dbReference type="InterPro" id="IPR001650">
    <property type="entry name" value="Helicase_C-like"/>
</dbReference>
<dbReference type="Gene3D" id="1.20.120.1080">
    <property type="match status" value="1"/>
</dbReference>
<keyword evidence="5" id="KW-0547">Nucleotide-binding</keyword>
<sequence>MVAKKGKKKVASNPARGFATTSIASKPKPDKKDADTSNEPSEKQSSLSTPAAAETSPQSGQQGQDQAQHASINNKSSSDRELHELSPEELEARLELSELQSFIEQQGPKVRKESARQVTRLKTDRRVLRGQADLLNIREWLPEELMQQIIDLALDETSSTSAQSSTPTNKRLSQDELLSKVWQLSITLADLDVDEDQVRKVLQHILVSPPSEENGGLIWGLSEALDWLALHSEPGQLLDYDAIKPKPQVSNIQFDEDNDSSEPATPSIPPEKRIANKAASTPSNPVQQPTETNTLVDDVEVSDVESDLDPDEMLSTYLRTKLRLYERNPSLVNDPTKKSKSQRGKTTPSPQKPTPGESKLQQRLKSIESDVLFDKDLADMRWIEERNQILQNQSERKRFNLAGEVKEKKEADETLHNTPRESATDDVMAEAEAAAQQLLDEMGEDDEMLGGMFGEATEGASHDAASGQTDNVDSNLTIRNFGKITGINPRRTFEEACRSRDSGAKVSYKMVSATTYNSRHSVTVQWSKDQDIIDGSFTPDVTVASSDRRTVVTMTKIACPETLQSEGYVSTVALFLLFSNSPKEEKSALRLPPAFRDLWQELVNARQEKRDNADRETVKSLRELVKGQAEEDGDEDVILTAGFRNRNKGMSGVSTPVGDKTEKITRVEESQSLRDMWARKTSTPAYQEMLIARSNLPMFQFRDVALDAVEKNQVTILCGETGCGKSTQMPAFILEHELSLGRPCKIYCTEPRRISAISLAQRVSEEMGEDKKAVGTARSLVGYAIRLESMTTAQTRLVYATVGIVLRMLESTKGFDEVTHLVIDEIHERSIDTDFLLIVLRALMIRRPDLKVVLMSATVDAQRFSSYLGNAPIVTVPGRTFPVAAKYLEDAIELTGHTIEDGSPKTADADDDDFEAGSSEATIAAAKQLTGYSPKTARTLAGFDEYAIDYTLIVKLLEKIAYDPSYTQFSQAILIFLPGLAEIRSLNDFLGGHPAFSKGWLVYPLHSTFSSEEQQAAFKVPPPGMRKIVLATNIAETGITIPDVTAVIDTGKHKEMRFDERRQLSRLIQSFISRANAKQRRGRAGRVQEGICFHLFTKYRHDEIMAPQQTPEMLRLSLQDLVMRVKICKLGDIEQALSQALDPPSLKNIRRAIDALIDVGALTSSEELTPLGNQLAKLPLDAQLGKLILLSSVFGCLDFALSVAATLSSKTPFVAPMGAKKQADTVRLGFKRGNSDLLTAYNAYCAWRKACTTPGISEQQFCRKNFLSPINLGNIEDLKSQLLASLSDAGFVSLESGQRAALSRVRNSGRGPRSFVTVPASHNTFDANDALLNAVTAWSFYPKLAVREGKGWRNVANSQSLSLHPQSVNKLSPALNPPSYLSFYSIMQSNSRFTNAQETAPADPFVLTLLAGDAKFDLYAGVVIIDGNRLRFRVNSWRTCFAVKMLRTKIKEFLAREFKQPGRAVVAERQKAWMKLFGQVFENVEAGRVR</sequence>
<keyword evidence="3" id="KW-0150">Chloroplast</keyword>
<keyword evidence="9" id="KW-0694">RNA-binding</keyword>
<dbReference type="PROSITE" id="PS51192">
    <property type="entry name" value="HELICASE_ATP_BIND_1"/>
    <property type="match status" value="1"/>
</dbReference>
<evidence type="ECO:0000256" key="11">
    <source>
        <dbReference type="ARBA" id="ARBA00047984"/>
    </source>
</evidence>
<dbReference type="InterPro" id="IPR007502">
    <property type="entry name" value="Helicase-assoc_dom"/>
</dbReference>
<dbReference type="GO" id="GO:0003723">
    <property type="term" value="F:RNA binding"/>
    <property type="evidence" value="ECO:0007669"/>
    <property type="project" value="UniProtKB-KW"/>
</dbReference>
<feature type="region of interest" description="Disordered" evidence="12">
    <location>
        <begin position="328"/>
        <end position="360"/>
    </location>
</feature>
<evidence type="ECO:0000313" key="16">
    <source>
        <dbReference type="Proteomes" id="UP000767238"/>
    </source>
</evidence>
<comment type="catalytic activity">
    <reaction evidence="11">
        <text>ATP + H2O = ADP + phosphate + H(+)</text>
        <dbReference type="Rhea" id="RHEA:13065"/>
        <dbReference type="ChEBI" id="CHEBI:15377"/>
        <dbReference type="ChEBI" id="CHEBI:15378"/>
        <dbReference type="ChEBI" id="CHEBI:30616"/>
        <dbReference type="ChEBI" id="CHEBI:43474"/>
        <dbReference type="ChEBI" id="CHEBI:456216"/>
        <dbReference type="EC" id="3.6.4.13"/>
    </reaction>
</comment>
<evidence type="ECO:0000256" key="4">
    <source>
        <dbReference type="ARBA" id="ARBA00022640"/>
    </source>
</evidence>
<feature type="compositionally biased region" description="Low complexity" evidence="12">
    <location>
        <begin position="58"/>
        <end position="71"/>
    </location>
</feature>
<name>A0A9P8KBE0_AURME</name>
<evidence type="ECO:0000259" key="13">
    <source>
        <dbReference type="PROSITE" id="PS51192"/>
    </source>
</evidence>
<evidence type="ECO:0000256" key="8">
    <source>
        <dbReference type="ARBA" id="ARBA00022840"/>
    </source>
</evidence>
<proteinExistence type="predicted"/>
<feature type="domain" description="Helicase C-terminal" evidence="14">
    <location>
        <begin position="952"/>
        <end position="1129"/>
    </location>
</feature>
<feature type="compositionally biased region" description="Polar residues" evidence="12">
    <location>
        <begin position="278"/>
        <end position="294"/>
    </location>
</feature>
<dbReference type="OrthoDB" id="5600252at2759"/>
<keyword evidence="8" id="KW-0067">ATP-binding</keyword>
<dbReference type="EMBL" id="JAHFYH010000005">
    <property type="protein sequence ID" value="KAH0232152.1"/>
    <property type="molecule type" value="Genomic_DNA"/>
</dbReference>
<dbReference type="Pfam" id="PF00271">
    <property type="entry name" value="Helicase_C"/>
    <property type="match status" value="1"/>
</dbReference>
<feature type="compositionally biased region" description="Polar residues" evidence="12">
    <location>
        <begin position="37"/>
        <end position="49"/>
    </location>
</feature>
<dbReference type="Pfam" id="PF21010">
    <property type="entry name" value="HA2_C"/>
    <property type="match status" value="1"/>
</dbReference>
<dbReference type="InterPro" id="IPR011545">
    <property type="entry name" value="DEAD/DEAH_box_helicase_dom"/>
</dbReference>
<dbReference type="FunFam" id="1.20.120.1080:FF:000002">
    <property type="entry name" value="Putative ATP-dependent RNA helicase DHX36"/>
    <property type="match status" value="1"/>
</dbReference>
<organism evidence="15 16">
    <name type="scientific">Aureobasidium melanogenum</name>
    <name type="common">Aureobasidium pullulans var. melanogenum</name>
    <dbReference type="NCBI Taxonomy" id="46634"/>
    <lineage>
        <taxon>Eukaryota</taxon>
        <taxon>Fungi</taxon>
        <taxon>Dikarya</taxon>
        <taxon>Ascomycota</taxon>
        <taxon>Pezizomycotina</taxon>
        <taxon>Dothideomycetes</taxon>
        <taxon>Dothideomycetidae</taxon>
        <taxon>Dothideales</taxon>
        <taxon>Saccotheciaceae</taxon>
        <taxon>Aureobasidium</taxon>
    </lineage>
</organism>
<dbReference type="InterPro" id="IPR027417">
    <property type="entry name" value="P-loop_NTPase"/>
</dbReference>
<feature type="non-terminal residue" evidence="15">
    <location>
        <position position="1490"/>
    </location>
</feature>
<dbReference type="SUPFAM" id="SSF52540">
    <property type="entry name" value="P-loop containing nucleoside triphosphate hydrolases"/>
    <property type="match status" value="1"/>
</dbReference>
<dbReference type="Pfam" id="PF00270">
    <property type="entry name" value="DEAD"/>
    <property type="match status" value="1"/>
</dbReference>
<dbReference type="InterPro" id="IPR014001">
    <property type="entry name" value="Helicase_ATP-bd"/>
</dbReference>
<evidence type="ECO:0000256" key="2">
    <source>
        <dbReference type="ARBA" id="ARBA00012552"/>
    </source>
</evidence>
<dbReference type="GO" id="GO:0016787">
    <property type="term" value="F:hydrolase activity"/>
    <property type="evidence" value="ECO:0007669"/>
    <property type="project" value="UniProtKB-KW"/>
</dbReference>
<reference evidence="15" key="2">
    <citation type="submission" date="2021-08" db="EMBL/GenBank/DDBJ databases">
        <authorList>
            <person name="Gostincar C."/>
            <person name="Sun X."/>
            <person name="Song Z."/>
            <person name="Gunde-Cimerman N."/>
        </authorList>
    </citation>
    <scope>NUCLEOTIDE SEQUENCE</scope>
    <source>
        <strain evidence="15">EXF-8016</strain>
    </source>
</reference>
<evidence type="ECO:0000259" key="14">
    <source>
        <dbReference type="PROSITE" id="PS51194"/>
    </source>
</evidence>
<keyword evidence="7 15" id="KW-0347">Helicase</keyword>
<dbReference type="CDD" id="cd17917">
    <property type="entry name" value="DEXHc_RHA-like"/>
    <property type="match status" value="1"/>
</dbReference>
<evidence type="ECO:0000256" key="12">
    <source>
        <dbReference type="SAM" id="MobiDB-lite"/>
    </source>
</evidence>
<dbReference type="Gene3D" id="3.40.50.300">
    <property type="entry name" value="P-loop containing nucleotide triphosphate hydrolases"/>
    <property type="match status" value="2"/>
</dbReference>
<dbReference type="GO" id="GO:0003724">
    <property type="term" value="F:RNA helicase activity"/>
    <property type="evidence" value="ECO:0007669"/>
    <property type="project" value="UniProtKB-EC"/>
</dbReference>
<dbReference type="GO" id="GO:0005524">
    <property type="term" value="F:ATP binding"/>
    <property type="evidence" value="ECO:0007669"/>
    <property type="project" value="UniProtKB-KW"/>
</dbReference>
<reference evidence="15" key="1">
    <citation type="journal article" date="2021" name="J Fungi (Basel)">
        <title>Virulence traits and population genomics of the black yeast Aureobasidium melanogenum.</title>
        <authorList>
            <person name="Cernosa A."/>
            <person name="Sun X."/>
            <person name="Gostincar C."/>
            <person name="Fang C."/>
            <person name="Gunde-Cimerman N."/>
            <person name="Song Z."/>
        </authorList>
    </citation>
    <scope>NUCLEOTIDE SEQUENCE</scope>
    <source>
        <strain evidence="15">EXF-8016</strain>
    </source>
</reference>
<dbReference type="SMART" id="SM00847">
    <property type="entry name" value="HA2"/>
    <property type="match status" value="1"/>
</dbReference>
<comment type="caution">
    <text evidence="15">The sequence shown here is derived from an EMBL/GenBank/DDBJ whole genome shotgun (WGS) entry which is preliminary data.</text>
</comment>
<feature type="compositionally biased region" description="Basic and acidic residues" evidence="12">
    <location>
        <begin position="77"/>
        <end position="86"/>
    </location>
</feature>
<keyword evidence="6" id="KW-0378">Hydrolase</keyword>
<dbReference type="SMART" id="SM00487">
    <property type="entry name" value="DEXDc"/>
    <property type="match status" value="1"/>
</dbReference>
<dbReference type="Proteomes" id="UP000767238">
    <property type="component" value="Unassembled WGS sequence"/>
</dbReference>
<feature type="domain" description="Helicase ATP-binding" evidence="13">
    <location>
        <begin position="706"/>
        <end position="877"/>
    </location>
</feature>
<evidence type="ECO:0000256" key="5">
    <source>
        <dbReference type="ARBA" id="ARBA00022741"/>
    </source>
</evidence>
<evidence type="ECO:0000256" key="7">
    <source>
        <dbReference type="ARBA" id="ARBA00022806"/>
    </source>
</evidence>
<dbReference type="Pfam" id="PF07717">
    <property type="entry name" value="OB_NTP_bind"/>
    <property type="match status" value="1"/>
</dbReference>
<dbReference type="InterPro" id="IPR048333">
    <property type="entry name" value="HA2_WH"/>
</dbReference>
<dbReference type="PANTHER" id="PTHR18934:SF145">
    <property type="entry name" value="ATP-DEPENDENT RNA HELICASE DHX57-RELATED"/>
    <property type="match status" value="1"/>
</dbReference>
<dbReference type="PROSITE" id="PS51194">
    <property type="entry name" value="HELICASE_CTER"/>
    <property type="match status" value="1"/>
</dbReference>
<dbReference type="EC" id="3.6.4.13" evidence="2"/>
<feature type="compositionally biased region" description="Basic and acidic residues" evidence="12">
    <location>
        <begin position="402"/>
        <end position="423"/>
    </location>
</feature>
<feature type="region of interest" description="Disordered" evidence="12">
    <location>
        <begin position="1"/>
        <end position="86"/>
    </location>
</feature>
<evidence type="ECO:0000256" key="3">
    <source>
        <dbReference type="ARBA" id="ARBA00022528"/>
    </source>
</evidence>
<dbReference type="PANTHER" id="PTHR18934">
    <property type="entry name" value="ATP-DEPENDENT RNA HELICASE"/>
    <property type="match status" value="1"/>
</dbReference>
<evidence type="ECO:0000256" key="9">
    <source>
        <dbReference type="ARBA" id="ARBA00022884"/>
    </source>
</evidence>
<accession>A0A9P8KBE0</accession>
<evidence type="ECO:0000313" key="15">
    <source>
        <dbReference type="EMBL" id="KAH0232152.1"/>
    </source>
</evidence>
<dbReference type="CDD" id="cd18791">
    <property type="entry name" value="SF2_C_RHA"/>
    <property type="match status" value="1"/>
</dbReference>
<dbReference type="SMART" id="SM00490">
    <property type="entry name" value="HELICc"/>
    <property type="match status" value="1"/>
</dbReference>
<feature type="region of interest" description="Disordered" evidence="12">
    <location>
        <begin position="402"/>
        <end position="426"/>
    </location>
</feature>